<evidence type="ECO:0000256" key="4">
    <source>
        <dbReference type="SAM" id="SignalP"/>
    </source>
</evidence>
<dbReference type="CDD" id="cd13690">
    <property type="entry name" value="PBP2_GluB"/>
    <property type="match status" value="1"/>
</dbReference>
<feature type="domain" description="Solute-binding protein family 3/N-terminal" evidence="5">
    <location>
        <begin position="62"/>
        <end position="293"/>
    </location>
</feature>
<evidence type="ECO:0000259" key="5">
    <source>
        <dbReference type="SMART" id="SM00062"/>
    </source>
</evidence>
<dbReference type="Gene3D" id="3.40.190.10">
    <property type="entry name" value="Periplasmic binding protein-like II"/>
    <property type="match status" value="2"/>
</dbReference>
<dbReference type="AlphaFoldDB" id="A0A841G0H6"/>
<evidence type="ECO:0000256" key="3">
    <source>
        <dbReference type="ARBA" id="ARBA00022729"/>
    </source>
</evidence>
<dbReference type="GO" id="GO:0005576">
    <property type="term" value="C:extracellular region"/>
    <property type="evidence" value="ECO:0007669"/>
    <property type="project" value="TreeGrafter"/>
</dbReference>
<feature type="signal peptide" evidence="4">
    <location>
        <begin position="1"/>
        <end position="21"/>
    </location>
</feature>
<dbReference type="SUPFAM" id="SSF53850">
    <property type="entry name" value="Periplasmic binding protein-like II"/>
    <property type="match status" value="1"/>
</dbReference>
<dbReference type="Pfam" id="PF00497">
    <property type="entry name" value="SBP_bac_3"/>
    <property type="match status" value="1"/>
</dbReference>
<dbReference type="PANTHER" id="PTHR30085:SF6">
    <property type="entry name" value="ABC TRANSPORTER GLUTAMINE-BINDING PROTEIN GLNH"/>
    <property type="match status" value="1"/>
</dbReference>
<gene>
    <name evidence="6" type="ORF">HNR73_007343</name>
</gene>
<feature type="chain" id="PRO_5038984401" evidence="4">
    <location>
        <begin position="22"/>
        <end position="306"/>
    </location>
</feature>
<accession>A0A841G0H6</accession>
<dbReference type="SMART" id="SM00062">
    <property type="entry name" value="PBPb"/>
    <property type="match status" value="1"/>
</dbReference>
<evidence type="ECO:0000256" key="1">
    <source>
        <dbReference type="ARBA" id="ARBA00010333"/>
    </source>
</evidence>
<comment type="caution">
    <text evidence="6">The sequence shown here is derived from an EMBL/GenBank/DDBJ whole genome shotgun (WGS) entry which is preliminary data.</text>
</comment>
<dbReference type="GO" id="GO:0006865">
    <property type="term" value="P:amino acid transport"/>
    <property type="evidence" value="ECO:0007669"/>
    <property type="project" value="TreeGrafter"/>
</dbReference>
<evidence type="ECO:0000313" key="6">
    <source>
        <dbReference type="EMBL" id="MBB6039448.1"/>
    </source>
</evidence>
<name>A0A841G0H6_9ACTN</name>
<dbReference type="EMBL" id="JACHGT010000022">
    <property type="protein sequence ID" value="MBB6039448.1"/>
    <property type="molecule type" value="Genomic_DNA"/>
</dbReference>
<keyword evidence="3 4" id="KW-0732">Signal</keyword>
<dbReference type="PANTHER" id="PTHR30085">
    <property type="entry name" value="AMINO ACID ABC TRANSPORTER PERMEASE"/>
    <property type="match status" value="1"/>
</dbReference>
<organism evidence="6 7">
    <name type="scientific">Phytomonospora endophytica</name>
    <dbReference type="NCBI Taxonomy" id="714109"/>
    <lineage>
        <taxon>Bacteria</taxon>
        <taxon>Bacillati</taxon>
        <taxon>Actinomycetota</taxon>
        <taxon>Actinomycetes</taxon>
        <taxon>Micromonosporales</taxon>
        <taxon>Micromonosporaceae</taxon>
        <taxon>Phytomonospora</taxon>
    </lineage>
</organism>
<dbReference type="InterPro" id="IPR001638">
    <property type="entry name" value="Solute-binding_3/MltF_N"/>
</dbReference>
<sequence>MRMHRKLALIGLAAVALVATACQGKASEDQEAADPNVKAITYTMPAATELPAALQAIKDRGYINFGSKFDQPTTGQRNPATGKIEGFDSEMGRLLAQRIFGPQYTEGDSGNLRFVETISKNREEYLASGKIDALAATYTINDERKLKVDFAGPYYITGQGILTLKDKTDINTLEDLSGKKVCVAVGSNSLTNLETLNPKADISAPLADYSACREAVENGTYDALSTDEPILRGFLSASPDTFRIADTTFTTEPYGIASKHGDKEVRDFINDMLEEAYSNGDWVKAFEGTLGKAGAKTPTPPPVVRY</sequence>
<dbReference type="InterPro" id="IPR051455">
    <property type="entry name" value="Bact_solute-bind_prot3"/>
</dbReference>
<evidence type="ECO:0000256" key="2">
    <source>
        <dbReference type="ARBA" id="ARBA00022448"/>
    </source>
</evidence>
<evidence type="ECO:0000313" key="7">
    <source>
        <dbReference type="Proteomes" id="UP000548476"/>
    </source>
</evidence>
<reference evidence="6 7" key="1">
    <citation type="submission" date="2020-08" db="EMBL/GenBank/DDBJ databases">
        <title>Genomic Encyclopedia of Type Strains, Phase IV (KMG-IV): sequencing the most valuable type-strain genomes for metagenomic binning, comparative biology and taxonomic classification.</title>
        <authorList>
            <person name="Goeker M."/>
        </authorList>
    </citation>
    <scope>NUCLEOTIDE SEQUENCE [LARGE SCALE GENOMIC DNA]</scope>
    <source>
        <strain evidence="6 7">YIM 65646</strain>
    </source>
</reference>
<dbReference type="GO" id="GO:0030288">
    <property type="term" value="C:outer membrane-bounded periplasmic space"/>
    <property type="evidence" value="ECO:0007669"/>
    <property type="project" value="TreeGrafter"/>
</dbReference>
<dbReference type="RefSeq" id="WP_184792531.1">
    <property type="nucleotide sequence ID" value="NZ_BONT01000084.1"/>
</dbReference>
<dbReference type="PROSITE" id="PS51257">
    <property type="entry name" value="PROKAR_LIPOPROTEIN"/>
    <property type="match status" value="1"/>
</dbReference>
<protein>
    <submittedName>
        <fullName evidence="6">Glutamate transport system substrate-binding protein</fullName>
    </submittedName>
</protein>
<keyword evidence="2" id="KW-0813">Transport</keyword>
<dbReference type="Proteomes" id="UP000548476">
    <property type="component" value="Unassembled WGS sequence"/>
</dbReference>
<keyword evidence="7" id="KW-1185">Reference proteome</keyword>
<comment type="similarity">
    <text evidence="1">Belongs to the bacterial solute-binding protein 3 family.</text>
</comment>
<proteinExistence type="inferred from homology"/>